<protein>
    <submittedName>
        <fullName evidence="3">Uncharacterized protein</fullName>
    </submittedName>
</protein>
<sequence length="263" mass="26046">MKLSCTLISTFLALSVTALPAPAPNAATTAVATGDRASASSTTSAAAVATTTAAAGAGEGEGEGEENEVELEGQFGQRINLGGGNVKTDVLFPASLGSFEVEFQNQQGRVLTVTENKTPAPPPTGFTALEPVSYVVQVRGGGTRGLTLQKIDYILSANNTLDISAGQIGRFCREANGFVIGAGVGELEFEVEENELTLTVDSLVGEWGIFVPTAAAGAGAGAGAEAEAGAGAGAAAGACGAGTACRALLDAILRLGGGAAARK</sequence>
<dbReference type="EMBL" id="MU864482">
    <property type="protein sequence ID" value="KAK4184587.1"/>
    <property type="molecule type" value="Genomic_DNA"/>
</dbReference>
<dbReference type="AlphaFoldDB" id="A0AAN6WQM9"/>
<proteinExistence type="predicted"/>
<name>A0AAN6WQM9_9PEZI</name>
<gene>
    <name evidence="3" type="ORF">QBC35DRAFT_47565</name>
</gene>
<keyword evidence="2" id="KW-0732">Signal</keyword>
<evidence type="ECO:0000256" key="1">
    <source>
        <dbReference type="SAM" id="MobiDB-lite"/>
    </source>
</evidence>
<dbReference type="Proteomes" id="UP001302126">
    <property type="component" value="Unassembled WGS sequence"/>
</dbReference>
<feature type="region of interest" description="Disordered" evidence="1">
    <location>
        <begin position="50"/>
        <end position="69"/>
    </location>
</feature>
<keyword evidence="4" id="KW-1185">Reference proteome</keyword>
<evidence type="ECO:0000313" key="3">
    <source>
        <dbReference type="EMBL" id="KAK4184587.1"/>
    </source>
</evidence>
<feature type="compositionally biased region" description="Acidic residues" evidence="1">
    <location>
        <begin position="60"/>
        <end position="69"/>
    </location>
</feature>
<evidence type="ECO:0000313" key="4">
    <source>
        <dbReference type="Proteomes" id="UP001302126"/>
    </source>
</evidence>
<evidence type="ECO:0000256" key="2">
    <source>
        <dbReference type="SAM" id="SignalP"/>
    </source>
</evidence>
<accession>A0AAN6WQM9</accession>
<reference evidence="3" key="2">
    <citation type="submission" date="2023-05" db="EMBL/GenBank/DDBJ databases">
        <authorList>
            <consortium name="Lawrence Berkeley National Laboratory"/>
            <person name="Steindorff A."/>
            <person name="Hensen N."/>
            <person name="Bonometti L."/>
            <person name="Westerberg I."/>
            <person name="Brannstrom I.O."/>
            <person name="Guillou S."/>
            <person name="Cros-Aarteil S."/>
            <person name="Calhoun S."/>
            <person name="Haridas S."/>
            <person name="Kuo A."/>
            <person name="Mondo S."/>
            <person name="Pangilinan J."/>
            <person name="Riley R."/>
            <person name="Labutti K."/>
            <person name="Andreopoulos B."/>
            <person name="Lipzen A."/>
            <person name="Chen C."/>
            <person name="Yanf M."/>
            <person name="Daum C."/>
            <person name="Ng V."/>
            <person name="Clum A."/>
            <person name="Ohm R."/>
            <person name="Martin F."/>
            <person name="Silar P."/>
            <person name="Natvig D."/>
            <person name="Lalanne C."/>
            <person name="Gautier V."/>
            <person name="Ament-Velasquez S.L."/>
            <person name="Kruys A."/>
            <person name="Hutchinson M.I."/>
            <person name="Powell A.J."/>
            <person name="Barry K."/>
            <person name="Miller A.N."/>
            <person name="Grigoriev I.V."/>
            <person name="Debuchy R."/>
            <person name="Gladieux P."/>
            <person name="Thoren M.H."/>
            <person name="Johannesson H."/>
        </authorList>
    </citation>
    <scope>NUCLEOTIDE SEQUENCE</scope>
    <source>
        <strain evidence="3">PSN309</strain>
    </source>
</reference>
<feature type="chain" id="PRO_5042995667" evidence="2">
    <location>
        <begin position="19"/>
        <end position="263"/>
    </location>
</feature>
<comment type="caution">
    <text evidence="3">The sequence shown here is derived from an EMBL/GenBank/DDBJ whole genome shotgun (WGS) entry which is preliminary data.</text>
</comment>
<organism evidence="3 4">
    <name type="scientific">Podospora australis</name>
    <dbReference type="NCBI Taxonomy" id="1536484"/>
    <lineage>
        <taxon>Eukaryota</taxon>
        <taxon>Fungi</taxon>
        <taxon>Dikarya</taxon>
        <taxon>Ascomycota</taxon>
        <taxon>Pezizomycotina</taxon>
        <taxon>Sordariomycetes</taxon>
        <taxon>Sordariomycetidae</taxon>
        <taxon>Sordariales</taxon>
        <taxon>Podosporaceae</taxon>
        <taxon>Podospora</taxon>
    </lineage>
</organism>
<reference evidence="3" key="1">
    <citation type="journal article" date="2023" name="Mol. Phylogenet. Evol.">
        <title>Genome-scale phylogeny and comparative genomics of the fungal order Sordariales.</title>
        <authorList>
            <person name="Hensen N."/>
            <person name="Bonometti L."/>
            <person name="Westerberg I."/>
            <person name="Brannstrom I.O."/>
            <person name="Guillou S."/>
            <person name="Cros-Aarteil S."/>
            <person name="Calhoun S."/>
            <person name="Haridas S."/>
            <person name="Kuo A."/>
            <person name="Mondo S."/>
            <person name="Pangilinan J."/>
            <person name="Riley R."/>
            <person name="LaButti K."/>
            <person name="Andreopoulos B."/>
            <person name="Lipzen A."/>
            <person name="Chen C."/>
            <person name="Yan M."/>
            <person name="Daum C."/>
            <person name="Ng V."/>
            <person name="Clum A."/>
            <person name="Steindorff A."/>
            <person name="Ohm R.A."/>
            <person name="Martin F."/>
            <person name="Silar P."/>
            <person name="Natvig D.O."/>
            <person name="Lalanne C."/>
            <person name="Gautier V."/>
            <person name="Ament-Velasquez S.L."/>
            <person name="Kruys A."/>
            <person name="Hutchinson M.I."/>
            <person name="Powell A.J."/>
            <person name="Barry K."/>
            <person name="Miller A.N."/>
            <person name="Grigoriev I.V."/>
            <person name="Debuchy R."/>
            <person name="Gladieux P."/>
            <person name="Hiltunen Thoren M."/>
            <person name="Johannesson H."/>
        </authorList>
    </citation>
    <scope>NUCLEOTIDE SEQUENCE</scope>
    <source>
        <strain evidence="3">PSN309</strain>
    </source>
</reference>
<feature type="signal peptide" evidence="2">
    <location>
        <begin position="1"/>
        <end position="18"/>
    </location>
</feature>